<gene>
    <name evidence="1" type="ORF">FWILDA_LOCUS16570</name>
</gene>
<evidence type="ECO:0000313" key="1">
    <source>
        <dbReference type="EMBL" id="CAI2194423.1"/>
    </source>
</evidence>
<dbReference type="InterPro" id="IPR012337">
    <property type="entry name" value="RNaseH-like_sf"/>
</dbReference>
<reference evidence="1" key="1">
    <citation type="submission" date="2022-08" db="EMBL/GenBank/DDBJ databases">
        <authorList>
            <person name="Kallberg Y."/>
            <person name="Tangrot J."/>
            <person name="Rosling A."/>
        </authorList>
    </citation>
    <scope>NUCLEOTIDE SEQUENCE</scope>
    <source>
        <strain evidence="1">Wild A</strain>
    </source>
</reference>
<dbReference type="SUPFAM" id="SSF53098">
    <property type="entry name" value="Ribonuclease H-like"/>
    <property type="match status" value="1"/>
</dbReference>
<proteinExistence type="predicted"/>
<protein>
    <submittedName>
        <fullName evidence="1">3635_t:CDS:1</fullName>
    </submittedName>
</protein>
<dbReference type="EMBL" id="CAMKVN010010878">
    <property type="protein sequence ID" value="CAI2194423.1"/>
    <property type="molecule type" value="Genomic_DNA"/>
</dbReference>
<dbReference type="Proteomes" id="UP001153678">
    <property type="component" value="Unassembled WGS sequence"/>
</dbReference>
<dbReference type="AlphaFoldDB" id="A0A9W4T4W6"/>
<feature type="non-terminal residue" evidence="1">
    <location>
        <position position="185"/>
    </location>
</feature>
<organism evidence="1 2">
    <name type="scientific">Funneliformis geosporum</name>
    <dbReference type="NCBI Taxonomy" id="1117311"/>
    <lineage>
        <taxon>Eukaryota</taxon>
        <taxon>Fungi</taxon>
        <taxon>Fungi incertae sedis</taxon>
        <taxon>Mucoromycota</taxon>
        <taxon>Glomeromycotina</taxon>
        <taxon>Glomeromycetes</taxon>
        <taxon>Glomerales</taxon>
        <taxon>Glomeraceae</taxon>
        <taxon>Funneliformis</taxon>
    </lineage>
</organism>
<name>A0A9W4T4W6_9GLOM</name>
<keyword evidence="2" id="KW-1185">Reference proteome</keyword>
<accession>A0A9W4T4W6</accession>
<comment type="caution">
    <text evidence="1">The sequence shown here is derived from an EMBL/GenBank/DDBJ whole genome shotgun (WGS) entry which is preliminary data.</text>
</comment>
<evidence type="ECO:0000313" key="2">
    <source>
        <dbReference type="Proteomes" id="UP001153678"/>
    </source>
</evidence>
<sequence length="185" mass="21228">DIVAGNDERLTPILKNALSKRQDIPFMAIENEGSTEGINGMYYVLHLYGHLINGQKALVTLMDIQVFFDIYVSDIETPDKCKEKVSEILTDIVKSYKIEHIKAFPFQDYHTEKNNNFKTASDDLYSFHRKVARENGIQLSGWSTINKYIYKQGKGTSPLSLLRDRTLVLTWDIETQSQELGEFAE</sequence>
<feature type="non-terminal residue" evidence="1">
    <location>
        <position position="1"/>
    </location>
</feature>